<evidence type="ECO:0000259" key="6">
    <source>
        <dbReference type="Pfam" id="PF17189"/>
    </source>
</evidence>
<evidence type="ECO:0000256" key="3">
    <source>
        <dbReference type="SAM" id="Phobius"/>
    </source>
</evidence>
<dbReference type="Pfam" id="PF17189">
    <property type="entry name" value="Glyco_hydro_30C"/>
    <property type="match status" value="1"/>
</dbReference>
<dbReference type="CDD" id="cd00161">
    <property type="entry name" value="beta-trefoil_Ricin-like"/>
    <property type="match status" value="1"/>
</dbReference>
<sequence>MTTEPTVYGTSSLASDERLSARATRRRAVIKWSLVGLGVCAVCAVLAVFGLTALPEDAAVAPVKTAESTPNSEAAPALDTEVVCVQSSYVANVTNMMEPITGLKWTHGAEPNAKSFIAVDVDTKFQEIMGFGGAFTEAAALQFNKLSKEKQQEVLTLYFDKNKGSAYTFGRVPMGSSDFSPRSYTFDDVVNDTELQHFDEEVKHDQEVLIPFIKRALERQPDLKLFLAPWSPPAWMKRATLNYEPSMLNSAKPIGLKDDVRATWALYFSKFITAYKKHGIDFWGLTPQNEPQAEVPWESCMYTAEYQAEFIGNFLGPMLERDHPDLVLMVFDHNRGSVRQWAEEIYNHPTAAQYVDGMAFHWYDDERYMDGVEYHERLNDTYFIDQNRFMLATESCNCPDVGHGDLAWFRAQRYGHDIMTDLNNYVAGWVDWNLILDHKGGPNHLANMCDAPIILTEDEKDFFIQPMYYFIQHFSKYIPVGSRRVKTQMATRFAQPGEPQLYVDYPSMLATCDGSSRQKWRPTDDGKLTVTDTGFCIDLKEIPWQGHQGLLVDCRYTQQHWTYETDTDRIRMGDYCISLNHGSTEDGVRISTDLCEDEIVPHQQWRFDAEDGTMRSLASTTDQCVTAGYAFVQASAFVTPENRKVLVVMNENTEPADFELQVGGVALETTVPPGAIRTFTWE</sequence>
<feature type="domain" description="Ricin B lectin" evidence="4">
    <location>
        <begin position="527"/>
        <end position="630"/>
    </location>
</feature>
<evidence type="ECO:0008006" key="9">
    <source>
        <dbReference type="Google" id="ProtNLM"/>
    </source>
</evidence>
<evidence type="ECO:0000256" key="2">
    <source>
        <dbReference type="ARBA" id="ARBA00022801"/>
    </source>
</evidence>
<reference evidence="7" key="1">
    <citation type="submission" date="2021-01" db="EMBL/GenBank/DDBJ databases">
        <title>Phytophthora aleatoria, a newly-described species from Pinus radiata is distinct from Phytophthora cactorum isolates based on comparative genomics.</title>
        <authorList>
            <person name="Mcdougal R."/>
            <person name="Panda P."/>
            <person name="Williams N."/>
            <person name="Studholme D.J."/>
        </authorList>
    </citation>
    <scope>NUCLEOTIDE SEQUENCE</scope>
    <source>
        <strain evidence="7">NZFS 4037</strain>
    </source>
</reference>
<evidence type="ECO:0000313" key="8">
    <source>
        <dbReference type="Proteomes" id="UP000709295"/>
    </source>
</evidence>
<dbReference type="GO" id="GO:0006680">
    <property type="term" value="P:glucosylceramide catabolic process"/>
    <property type="evidence" value="ECO:0007669"/>
    <property type="project" value="TreeGrafter"/>
</dbReference>
<dbReference type="PROSITE" id="PS50231">
    <property type="entry name" value="RICIN_B_LECTIN"/>
    <property type="match status" value="1"/>
</dbReference>
<dbReference type="GO" id="GO:0016020">
    <property type="term" value="C:membrane"/>
    <property type="evidence" value="ECO:0007669"/>
    <property type="project" value="GOC"/>
</dbReference>
<proteinExistence type="predicted"/>
<dbReference type="InterPro" id="IPR000772">
    <property type="entry name" value="Ricin_B_lectin"/>
</dbReference>
<dbReference type="EMBL" id="JAENGY010001167">
    <property type="protein sequence ID" value="KAG6951828.1"/>
    <property type="molecule type" value="Genomic_DNA"/>
</dbReference>
<evidence type="ECO:0000259" key="5">
    <source>
        <dbReference type="Pfam" id="PF02055"/>
    </source>
</evidence>
<feature type="domain" description="Glycosyl hydrolase family 30 TIM-barrel" evidence="5">
    <location>
        <begin position="128"/>
        <end position="478"/>
    </location>
</feature>
<feature type="transmembrane region" description="Helical" evidence="3">
    <location>
        <begin position="32"/>
        <end position="54"/>
    </location>
</feature>
<dbReference type="PANTHER" id="PTHR11069">
    <property type="entry name" value="GLUCOSYLCERAMIDASE"/>
    <property type="match status" value="1"/>
</dbReference>
<comment type="caution">
    <text evidence="7">The sequence shown here is derived from an EMBL/GenBank/DDBJ whole genome shotgun (WGS) entry which is preliminary data.</text>
</comment>
<dbReference type="Proteomes" id="UP000709295">
    <property type="component" value="Unassembled WGS sequence"/>
</dbReference>
<dbReference type="InterPro" id="IPR001139">
    <property type="entry name" value="Glyco_hydro_30"/>
</dbReference>
<evidence type="ECO:0000256" key="1">
    <source>
        <dbReference type="ARBA" id="ARBA00022729"/>
    </source>
</evidence>
<feature type="domain" description="Glycosyl hydrolase family 30 beta sandwich" evidence="6">
    <location>
        <begin position="631"/>
        <end position="679"/>
    </location>
</feature>
<gene>
    <name evidence="7" type="ORF">JG688_00013573</name>
</gene>
<protein>
    <recommendedName>
        <fullName evidence="9">Glucosylceramidase</fullName>
    </recommendedName>
</protein>
<dbReference type="PANTHER" id="PTHR11069:SF23">
    <property type="entry name" value="LYSOSOMAL ACID GLUCOSYLCERAMIDASE"/>
    <property type="match status" value="1"/>
</dbReference>
<keyword evidence="3" id="KW-0472">Membrane</keyword>
<keyword evidence="3" id="KW-0812">Transmembrane</keyword>
<keyword evidence="8" id="KW-1185">Reference proteome</keyword>
<keyword evidence="2" id="KW-0378">Hydrolase</keyword>
<dbReference type="FunFam" id="3.20.20.80:FF:000126">
    <property type="entry name" value="Glucosylceramidase"/>
    <property type="match status" value="1"/>
</dbReference>
<dbReference type="InterPro" id="IPR033452">
    <property type="entry name" value="GH30_C"/>
</dbReference>
<accession>A0A8J5IHD9</accession>
<dbReference type="InterPro" id="IPR033453">
    <property type="entry name" value="Glyco_hydro_30_TIM-barrel"/>
</dbReference>
<evidence type="ECO:0000259" key="4">
    <source>
        <dbReference type="Pfam" id="PF00652"/>
    </source>
</evidence>
<dbReference type="AlphaFoldDB" id="A0A8J5IHD9"/>
<dbReference type="Pfam" id="PF02055">
    <property type="entry name" value="Glyco_hydro_30"/>
    <property type="match status" value="1"/>
</dbReference>
<keyword evidence="3" id="KW-1133">Transmembrane helix</keyword>
<organism evidence="7 8">
    <name type="scientific">Phytophthora aleatoria</name>
    <dbReference type="NCBI Taxonomy" id="2496075"/>
    <lineage>
        <taxon>Eukaryota</taxon>
        <taxon>Sar</taxon>
        <taxon>Stramenopiles</taxon>
        <taxon>Oomycota</taxon>
        <taxon>Peronosporomycetes</taxon>
        <taxon>Peronosporales</taxon>
        <taxon>Peronosporaceae</taxon>
        <taxon>Phytophthora</taxon>
    </lineage>
</organism>
<evidence type="ECO:0000313" key="7">
    <source>
        <dbReference type="EMBL" id="KAG6951828.1"/>
    </source>
</evidence>
<dbReference type="Pfam" id="PF00652">
    <property type="entry name" value="Ricin_B_lectin"/>
    <property type="match status" value="1"/>
</dbReference>
<name>A0A8J5IHD9_9STRA</name>
<dbReference type="GO" id="GO:0004348">
    <property type="term" value="F:glucosylceramidase activity"/>
    <property type="evidence" value="ECO:0007669"/>
    <property type="project" value="InterPro"/>
</dbReference>
<keyword evidence="1" id="KW-0732">Signal</keyword>